<dbReference type="InterPro" id="IPR006311">
    <property type="entry name" value="TAT_signal"/>
</dbReference>
<dbReference type="EMBL" id="CP136051">
    <property type="protein sequence ID" value="WOK07788.1"/>
    <property type="molecule type" value="Genomic_DNA"/>
</dbReference>
<keyword evidence="1" id="KW-0663">Pyridoxal phosphate</keyword>
<proteinExistence type="predicted"/>
<dbReference type="RefSeq" id="WP_317490440.1">
    <property type="nucleotide sequence ID" value="NZ_CP136051.1"/>
</dbReference>
<gene>
    <name evidence="3" type="ORF">RT717_04005</name>
</gene>
<dbReference type="PROSITE" id="PS51318">
    <property type="entry name" value="TAT"/>
    <property type="match status" value="1"/>
</dbReference>
<dbReference type="SUPFAM" id="SSF53383">
    <property type="entry name" value="PLP-dependent transferases"/>
    <property type="match status" value="1"/>
</dbReference>
<evidence type="ECO:0000313" key="4">
    <source>
        <dbReference type="Proteomes" id="UP001302349"/>
    </source>
</evidence>
<evidence type="ECO:0000256" key="1">
    <source>
        <dbReference type="ARBA" id="ARBA00022898"/>
    </source>
</evidence>
<dbReference type="InterPro" id="IPR015421">
    <property type="entry name" value="PyrdxlP-dep_Trfase_major"/>
</dbReference>
<dbReference type="Gene3D" id="3.40.640.10">
    <property type="entry name" value="Type I PLP-dependent aspartate aminotransferase-like (Major domain)"/>
    <property type="match status" value="1"/>
</dbReference>
<dbReference type="PANTHER" id="PTHR43586:SF8">
    <property type="entry name" value="CYSTEINE DESULFURASE 1, CHLOROPLASTIC"/>
    <property type="match status" value="1"/>
</dbReference>
<dbReference type="PANTHER" id="PTHR43586">
    <property type="entry name" value="CYSTEINE DESULFURASE"/>
    <property type="match status" value="1"/>
</dbReference>
<dbReference type="InterPro" id="IPR015422">
    <property type="entry name" value="PyrdxlP-dep_Trfase_small"/>
</dbReference>
<keyword evidence="3" id="KW-0808">Transferase</keyword>
<feature type="domain" description="Aminotransferase class V" evidence="2">
    <location>
        <begin position="58"/>
        <end position="411"/>
    </location>
</feature>
<dbReference type="GO" id="GO:0008483">
    <property type="term" value="F:transaminase activity"/>
    <property type="evidence" value="ECO:0007669"/>
    <property type="project" value="UniProtKB-KW"/>
</dbReference>
<dbReference type="Gene3D" id="3.90.1150.10">
    <property type="entry name" value="Aspartate Aminotransferase, domain 1"/>
    <property type="match status" value="1"/>
</dbReference>
<reference evidence="3 4" key="1">
    <citation type="journal article" date="2023" name="Microbiol. Resour. Announc.">
        <title>Complete Genome Sequence of Imperialibacter roseus strain P4T.</title>
        <authorList>
            <person name="Tizabi D.R."/>
            <person name="Bachvaroff T."/>
            <person name="Hill R.T."/>
        </authorList>
    </citation>
    <scope>NUCLEOTIDE SEQUENCE [LARGE SCALE GENOMIC DNA]</scope>
    <source>
        <strain evidence="3 4">P4T</strain>
    </source>
</reference>
<organism evidence="3 4">
    <name type="scientific">Imperialibacter roseus</name>
    <dbReference type="NCBI Taxonomy" id="1324217"/>
    <lineage>
        <taxon>Bacteria</taxon>
        <taxon>Pseudomonadati</taxon>
        <taxon>Bacteroidota</taxon>
        <taxon>Cytophagia</taxon>
        <taxon>Cytophagales</taxon>
        <taxon>Flammeovirgaceae</taxon>
        <taxon>Imperialibacter</taxon>
    </lineage>
</organism>
<keyword evidence="3" id="KW-0032">Aminotransferase</keyword>
<dbReference type="InterPro" id="IPR015424">
    <property type="entry name" value="PyrdxlP-dep_Trfase"/>
</dbReference>
<name>A0ABZ0IRU7_9BACT</name>
<sequence>MSNRRSFLQQASKSAIGISAIPFLSTVPASFQFPTADGEAYWAELRKAFPLQDKRVYFNNGTFGPSPTPVLDTIKKYLDETNGTGEYGHTDRAREVLAAYAGVKTEELSLTHNTTEGINIVTWGLPLKAGDEVIVTLHEHVGNALPWLNRAKLHGIVLKPFEPGLTADENLSKIKALVTTKTRVIAVPHITCTTGLVLPIKEIAAWARSKSIFTAIDGAHGAGTFNLNLKEFGCDFYATSCHKWMLGPNGTGFLYVREELLDTLQVYQVGAYSDTGWDLYSNPPSMATYVPTAHRYDYGSQSTPMYMGAAASADFHMSVGKQKIEERVRELSSLLFEGLSGLKTKLDILTPAEKQSRICMVTFKPKNIGYREFNSLGAKAGFRLRVVPESHLDAIRVSTHIYNSKAEVERFVEFVGETL</sequence>
<evidence type="ECO:0000313" key="3">
    <source>
        <dbReference type="EMBL" id="WOK07788.1"/>
    </source>
</evidence>
<keyword evidence="4" id="KW-1185">Reference proteome</keyword>
<evidence type="ECO:0000259" key="2">
    <source>
        <dbReference type="Pfam" id="PF00266"/>
    </source>
</evidence>
<dbReference type="Pfam" id="PF00266">
    <property type="entry name" value="Aminotran_5"/>
    <property type="match status" value="1"/>
</dbReference>
<dbReference type="Proteomes" id="UP001302349">
    <property type="component" value="Chromosome"/>
</dbReference>
<accession>A0ABZ0IRU7</accession>
<protein>
    <submittedName>
        <fullName evidence="3">Aminotransferase class V-fold PLP-dependent enzyme</fullName>
    </submittedName>
</protein>
<dbReference type="InterPro" id="IPR000192">
    <property type="entry name" value="Aminotrans_V_dom"/>
</dbReference>